<proteinExistence type="predicted"/>
<evidence type="ECO:0000313" key="2">
    <source>
        <dbReference type="EMBL" id="CAE5960322.1"/>
    </source>
</evidence>
<feature type="region of interest" description="Disordered" evidence="1">
    <location>
        <begin position="168"/>
        <end position="198"/>
    </location>
</feature>
<evidence type="ECO:0000256" key="1">
    <source>
        <dbReference type="SAM" id="MobiDB-lite"/>
    </source>
</evidence>
<dbReference type="Proteomes" id="UP000682877">
    <property type="component" value="Chromosome 1"/>
</dbReference>
<organism evidence="2 3">
    <name type="scientific">Arabidopsis arenosa</name>
    <name type="common">Sand rock-cress</name>
    <name type="synonym">Cardaminopsis arenosa</name>
    <dbReference type="NCBI Taxonomy" id="38785"/>
    <lineage>
        <taxon>Eukaryota</taxon>
        <taxon>Viridiplantae</taxon>
        <taxon>Streptophyta</taxon>
        <taxon>Embryophyta</taxon>
        <taxon>Tracheophyta</taxon>
        <taxon>Spermatophyta</taxon>
        <taxon>Magnoliopsida</taxon>
        <taxon>eudicotyledons</taxon>
        <taxon>Gunneridae</taxon>
        <taxon>Pentapetalae</taxon>
        <taxon>rosids</taxon>
        <taxon>malvids</taxon>
        <taxon>Brassicales</taxon>
        <taxon>Brassicaceae</taxon>
        <taxon>Camelineae</taxon>
        <taxon>Arabidopsis</taxon>
    </lineage>
</organism>
<evidence type="ECO:0000313" key="3">
    <source>
        <dbReference type="Proteomes" id="UP000682877"/>
    </source>
</evidence>
<reference evidence="2" key="1">
    <citation type="submission" date="2021-01" db="EMBL/GenBank/DDBJ databases">
        <authorList>
            <person name="Bezrukov I."/>
        </authorList>
    </citation>
    <scope>NUCLEOTIDE SEQUENCE</scope>
</reference>
<dbReference type="EMBL" id="LR999451">
    <property type="protein sequence ID" value="CAE5960322.1"/>
    <property type="molecule type" value="Genomic_DNA"/>
</dbReference>
<dbReference type="AlphaFoldDB" id="A0A8S1ZLL8"/>
<keyword evidence="3" id="KW-1185">Reference proteome</keyword>
<protein>
    <submittedName>
        <fullName evidence="2">Uncharacterized protein</fullName>
    </submittedName>
</protein>
<accession>A0A8S1ZLL8</accession>
<name>A0A8S1ZLL8_ARAAE</name>
<gene>
    <name evidence="2" type="ORF">AARE701A_LOCUS3771</name>
</gene>
<sequence>MIARCSITAECLKIISVKEQIGGHVLSKAENDVESDLSNKEEFWNIDLTLVEHVKRLSCSRPRQVRNMNKKLITKGFKTAGLGKTTYTGSCQNLTQRRRRSSYTTRRRGCFSEVGHKGSLWKGYDGDGGRATRLAEVAGDTVVRWGEAEMVKGSPVKHREVICLREEQRDARDESGEPITQDLGEVLTNKGRNELKTK</sequence>